<dbReference type="EMBL" id="CH445338">
    <property type="protein sequence ID" value="EAT83536.1"/>
    <property type="molecule type" value="Genomic_DNA"/>
</dbReference>
<proteinExistence type="predicted"/>
<name>Q0UFX0_PHANO</name>
<dbReference type="AlphaFoldDB" id="Q0UFX0"/>
<protein>
    <submittedName>
        <fullName evidence="1">Uncharacterized protein</fullName>
    </submittedName>
</protein>
<dbReference type="KEGG" id="pno:SNOG_09344"/>
<evidence type="ECO:0000313" key="2">
    <source>
        <dbReference type="Proteomes" id="UP000001055"/>
    </source>
</evidence>
<dbReference type="VEuPathDB" id="FungiDB:JI435_093440"/>
<dbReference type="Proteomes" id="UP000001055">
    <property type="component" value="Unassembled WGS sequence"/>
</dbReference>
<dbReference type="RefSeq" id="XP_001799639.1">
    <property type="nucleotide sequence ID" value="XM_001799587.1"/>
</dbReference>
<evidence type="ECO:0000313" key="1">
    <source>
        <dbReference type="EMBL" id="EAT83536.1"/>
    </source>
</evidence>
<accession>Q0UFX0</accession>
<organism evidence="1 2">
    <name type="scientific">Phaeosphaeria nodorum (strain SN15 / ATCC MYA-4574 / FGSC 10173)</name>
    <name type="common">Glume blotch fungus</name>
    <name type="synonym">Parastagonospora nodorum</name>
    <dbReference type="NCBI Taxonomy" id="321614"/>
    <lineage>
        <taxon>Eukaryota</taxon>
        <taxon>Fungi</taxon>
        <taxon>Dikarya</taxon>
        <taxon>Ascomycota</taxon>
        <taxon>Pezizomycotina</taxon>
        <taxon>Dothideomycetes</taxon>
        <taxon>Pleosporomycetidae</taxon>
        <taxon>Pleosporales</taxon>
        <taxon>Pleosporineae</taxon>
        <taxon>Phaeosphaeriaceae</taxon>
        <taxon>Parastagonospora</taxon>
    </lineage>
</organism>
<gene>
    <name evidence="1" type="ORF">SNOG_09344</name>
</gene>
<dbReference type="GeneID" id="5976540"/>
<reference evidence="2" key="1">
    <citation type="journal article" date="2007" name="Plant Cell">
        <title>Dothideomycete-plant interactions illuminated by genome sequencing and EST analysis of the wheat pathogen Stagonospora nodorum.</title>
        <authorList>
            <person name="Hane J.K."/>
            <person name="Lowe R.G."/>
            <person name="Solomon P.S."/>
            <person name="Tan K.C."/>
            <person name="Schoch C.L."/>
            <person name="Spatafora J.W."/>
            <person name="Crous P.W."/>
            <person name="Kodira C."/>
            <person name="Birren B.W."/>
            <person name="Galagan J.E."/>
            <person name="Torriani S.F."/>
            <person name="McDonald B.A."/>
            <person name="Oliver R.P."/>
        </authorList>
    </citation>
    <scope>NUCLEOTIDE SEQUENCE [LARGE SCALE GENOMIC DNA]</scope>
    <source>
        <strain evidence="2">SN15 / ATCC MYA-4574 / FGSC 10173</strain>
    </source>
</reference>
<sequence>MLVSIAHQASSQLHTAIVAVSATRNEELNSMFGNNKITPTSTNELCRFHQERASLWRPMPLPVRANSWSEGPGSGPFKMPVGSYCWRP</sequence>
<dbReference type="InParanoid" id="Q0UFX0"/>